<reference evidence="1 2" key="1">
    <citation type="submission" date="2020-05" db="EMBL/GenBank/DDBJ databases">
        <title>Flexivirga sp. ID2601S isolated from air conditioner.</title>
        <authorList>
            <person name="Kim D.H."/>
        </authorList>
    </citation>
    <scope>NUCLEOTIDE SEQUENCE [LARGE SCALE GENOMIC DNA]</scope>
    <source>
        <strain evidence="1 2">ID2601S</strain>
    </source>
</reference>
<evidence type="ECO:0000313" key="1">
    <source>
        <dbReference type="EMBL" id="NNG38664.1"/>
    </source>
</evidence>
<protein>
    <submittedName>
        <fullName evidence="1">Uncharacterized protein</fullName>
    </submittedName>
</protein>
<dbReference type="RefSeq" id="WP_171152687.1">
    <property type="nucleotide sequence ID" value="NZ_JABENB010000001.1"/>
</dbReference>
<gene>
    <name evidence="1" type="ORF">HJ588_05155</name>
</gene>
<sequence>MSDDPQQIRAQARQAAALAVRARAAAAAVAANAGVQWRSVGADRYRERLADRARDFRARADDLDRLSRLLLSHARHVEDHERAIGAAVDGAKDVVKAVSPMGSLL</sequence>
<dbReference type="EMBL" id="JABENB010000001">
    <property type="protein sequence ID" value="NNG38664.1"/>
    <property type="molecule type" value="Genomic_DNA"/>
</dbReference>
<proteinExistence type="predicted"/>
<comment type="caution">
    <text evidence="1">The sequence shown here is derived from an EMBL/GenBank/DDBJ whole genome shotgun (WGS) entry which is preliminary data.</text>
</comment>
<dbReference type="Proteomes" id="UP000557772">
    <property type="component" value="Unassembled WGS sequence"/>
</dbReference>
<name>A0A849ACS0_9MICO</name>
<dbReference type="AlphaFoldDB" id="A0A849ACS0"/>
<evidence type="ECO:0000313" key="2">
    <source>
        <dbReference type="Proteomes" id="UP000557772"/>
    </source>
</evidence>
<keyword evidence="2" id="KW-1185">Reference proteome</keyword>
<organism evidence="1 2">
    <name type="scientific">Flexivirga aerilata</name>
    <dbReference type="NCBI Taxonomy" id="1656889"/>
    <lineage>
        <taxon>Bacteria</taxon>
        <taxon>Bacillati</taxon>
        <taxon>Actinomycetota</taxon>
        <taxon>Actinomycetes</taxon>
        <taxon>Micrococcales</taxon>
        <taxon>Dermacoccaceae</taxon>
        <taxon>Flexivirga</taxon>
    </lineage>
</organism>
<accession>A0A849ACS0</accession>